<evidence type="ECO:0000313" key="1">
    <source>
        <dbReference type="EMBL" id="SFE38583.1"/>
    </source>
</evidence>
<organism evidence="1 2">
    <name type="scientific">Pedobacter antarcticus</name>
    <dbReference type="NCBI Taxonomy" id="34086"/>
    <lineage>
        <taxon>Bacteria</taxon>
        <taxon>Pseudomonadati</taxon>
        <taxon>Bacteroidota</taxon>
        <taxon>Sphingobacteriia</taxon>
        <taxon>Sphingobacteriales</taxon>
        <taxon>Sphingobacteriaceae</taxon>
        <taxon>Pedobacter</taxon>
    </lineage>
</organism>
<name>A0A1I2A6P8_9SPHI</name>
<dbReference type="STRING" id="34086.SAMN04488084_101366"/>
<accession>A0A1I2A6P8</accession>
<proteinExistence type="predicted"/>
<dbReference type="Proteomes" id="UP000183129">
    <property type="component" value="Unassembled WGS sequence"/>
</dbReference>
<gene>
    <name evidence="1" type="ORF">SAMN03003324_00304</name>
</gene>
<protein>
    <submittedName>
        <fullName evidence="1">Uncharacterized protein</fullName>
    </submittedName>
</protein>
<evidence type="ECO:0000313" key="2">
    <source>
        <dbReference type="Proteomes" id="UP000183129"/>
    </source>
</evidence>
<sequence>MNKNDLNHHFSIPYYNFKKPNSLYRNRTKTDVDIIKTQLHKTQAIYLCIKNICTMQIRINFIKLDNIKIILFFMKPLTNS</sequence>
<dbReference type="EMBL" id="FONS01000001">
    <property type="protein sequence ID" value="SFE38583.1"/>
    <property type="molecule type" value="Genomic_DNA"/>
</dbReference>
<dbReference type="AlphaFoldDB" id="A0A1I2A6P8"/>
<reference evidence="1 2" key="1">
    <citation type="submission" date="2016-10" db="EMBL/GenBank/DDBJ databases">
        <authorList>
            <person name="de Groot N.N."/>
        </authorList>
    </citation>
    <scope>NUCLEOTIDE SEQUENCE [LARGE SCALE GENOMIC DNA]</scope>
    <source>
        <strain evidence="1 2">ATCC 51969</strain>
    </source>
</reference>